<proteinExistence type="predicted"/>
<dbReference type="Gene3D" id="2.130.10.10">
    <property type="entry name" value="YVTN repeat-like/Quinoprotein amine dehydrogenase"/>
    <property type="match status" value="1"/>
</dbReference>
<name>A0A9X4M0Z1_9ACTN</name>
<comment type="caution">
    <text evidence="1">The sequence shown here is derived from an EMBL/GenBank/DDBJ whole genome shotgun (WGS) entry which is preliminary data.</text>
</comment>
<dbReference type="InterPro" id="IPR011044">
    <property type="entry name" value="Quino_amine_DH_bsu"/>
</dbReference>
<organism evidence="1 2">
    <name type="scientific">Speluncibacter jeojiensis</name>
    <dbReference type="NCBI Taxonomy" id="2710754"/>
    <lineage>
        <taxon>Bacteria</taxon>
        <taxon>Bacillati</taxon>
        <taxon>Actinomycetota</taxon>
        <taxon>Actinomycetes</taxon>
        <taxon>Mycobacteriales</taxon>
        <taxon>Speluncibacteraceae</taxon>
        <taxon>Speluncibacter</taxon>
    </lineage>
</organism>
<evidence type="ECO:0000313" key="1">
    <source>
        <dbReference type="EMBL" id="MDG3015990.1"/>
    </source>
</evidence>
<gene>
    <name evidence="1" type="ORF">NVS88_15630</name>
</gene>
<protein>
    <submittedName>
        <fullName evidence="1">Uncharacterized protein</fullName>
    </submittedName>
</protein>
<accession>A0A9X4M0Z1</accession>
<dbReference type="EMBL" id="JANRHA010000010">
    <property type="protein sequence ID" value="MDG3015990.1"/>
    <property type="molecule type" value="Genomic_DNA"/>
</dbReference>
<dbReference type="Proteomes" id="UP001152755">
    <property type="component" value="Unassembled WGS sequence"/>
</dbReference>
<evidence type="ECO:0000313" key="2">
    <source>
        <dbReference type="Proteomes" id="UP001152755"/>
    </source>
</evidence>
<keyword evidence="2" id="KW-1185">Reference proteome</keyword>
<dbReference type="SUPFAM" id="SSF50969">
    <property type="entry name" value="YVTN repeat-like/Quinoprotein amine dehydrogenase"/>
    <property type="match status" value="1"/>
</dbReference>
<dbReference type="AlphaFoldDB" id="A0A9X4M0Z1"/>
<sequence>MTAATALVAVALVAGCSTDEASRVPTREPATPAAAPAVTAPPVGTVFGNGVAVSSTVVDPASHTLVVAATAPNRLLMFDTTDPARAPREYPLPAPAGQLSVADGQVLVPLPGRLELVDVSNGSRRLGRIDGDGRDATALPGGGFAVATSDGDVDVLDQYLAKQRTLTGLVSADSIVAVGNHLAVLDRKQTSITQFDADTGKNQGSLRVGDGATNLAVARNGAVLAADTAGNQLMVFGVDPLLERQQFPVTGAPYGIVYDDKAQLVWLTLTGTNEVVGYDITTGTPVEKQRFHTVRQPDSVAVDPATGDLYVASAAGDGIEQIPTKG</sequence>
<dbReference type="InterPro" id="IPR015943">
    <property type="entry name" value="WD40/YVTN_repeat-like_dom_sf"/>
</dbReference>
<reference evidence="1" key="1">
    <citation type="submission" date="2022-08" db="EMBL/GenBank/DDBJ databases">
        <title>Genome analysis of Corynebacteriales strain.</title>
        <authorList>
            <person name="Lee S.D."/>
        </authorList>
    </citation>
    <scope>NUCLEOTIDE SEQUENCE</scope>
    <source>
        <strain evidence="1">D3-21</strain>
    </source>
</reference>